<sequence>MSQSTDDLASRILERAQMAQMTRQLKLGLSQVPRANRDHSQGKREGDEELLATETSPQKKAAVGNSAARRRASPRKAEPATIQRPLRASGAMALVPSSPKANMSGESPLRAMPSTPGRSTNTSGRFLTTPNRKQHGRRNDAAATDNNAGADLLMYLATSPYTKSSGAAIPTGSMHQQQKLNSLMKIPTTPSSSSYMNQHAGSNDDAIRLSSMKPTLSSPQSTFKVPQLVSNANNNATSTLYYHDVLMESPSLYLNAVQQSAAAVSPQKRKVTPSHGQSAMSTSIPTTPSREIASTVQHIQGSSSGNSNAQGATAATTTSNTLGLPSTSTQGNNMSLLKTPNFNMGDYIHNLFSPSPNVPAPQGSIATSMLGSMRKTSVSSATGSTSSGSGNNAFDGLLAATTGTAAKQQHPISTAAGASSLLEKGSGEL</sequence>
<feature type="region of interest" description="Disordered" evidence="1">
    <location>
        <begin position="377"/>
        <end position="396"/>
    </location>
</feature>
<protein>
    <submittedName>
        <fullName evidence="2">Stb1 protein</fullName>
    </submittedName>
</protein>
<dbReference type="EMBL" id="BTGD01000011">
    <property type="protein sequence ID" value="GMM57337.1"/>
    <property type="molecule type" value="Genomic_DNA"/>
</dbReference>
<reference evidence="2 3" key="1">
    <citation type="journal article" date="2023" name="Elife">
        <title>Identification of key yeast species and microbe-microbe interactions impacting larval growth of Drosophila in the wild.</title>
        <authorList>
            <person name="Mure A."/>
            <person name="Sugiura Y."/>
            <person name="Maeda R."/>
            <person name="Honda K."/>
            <person name="Sakurai N."/>
            <person name="Takahashi Y."/>
            <person name="Watada M."/>
            <person name="Katoh T."/>
            <person name="Gotoh A."/>
            <person name="Gotoh Y."/>
            <person name="Taniguchi I."/>
            <person name="Nakamura K."/>
            <person name="Hayashi T."/>
            <person name="Katayama T."/>
            <person name="Uemura T."/>
            <person name="Hattori Y."/>
        </authorList>
    </citation>
    <scope>NUCLEOTIDE SEQUENCE [LARGE SCALE GENOMIC DNA]</scope>
    <source>
        <strain evidence="2 3">KH-74</strain>
    </source>
</reference>
<evidence type="ECO:0000313" key="3">
    <source>
        <dbReference type="Proteomes" id="UP001377567"/>
    </source>
</evidence>
<feature type="compositionally biased region" description="Polar residues" evidence="1">
    <location>
        <begin position="274"/>
        <end position="299"/>
    </location>
</feature>
<evidence type="ECO:0000313" key="2">
    <source>
        <dbReference type="EMBL" id="GMM57337.1"/>
    </source>
</evidence>
<feature type="compositionally biased region" description="Polar residues" evidence="1">
    <location>
        <begin position="322"/>
        <end position="337"/>
    </location>
</feature>
<feature type="region of interest" description="Disordered" evidence="1">
    <location>
        <begin position="403"/>
        <end position="429"/>
    </location>
</feature>
<evidence type="ECO:0000256" key="1">
    <source>
        <dbReference type="SAM" id="MobiDB-lite"/>
    </source>
</evidence>
<feature type="compositionally biased region" description="Low complexity" evidence="1">
    <location>
        <begin position="300"/>
        <end position="321"/>
    </location>
</feature>
<feature type="region of interest" description="Disordered" evidence="1">
    <location>
        <begin position="24"/>
        <end position="143"/>
    </location>
</feature>
<dbReference type="Proteomes" id="UP001377567">
    <property type="component" value="Unassembled WGS sequence"/>
</dbReference>
<dbReference type="AlphaFoldDB" id="A0AAV5S3E2"/>
<name>A0AAV5S3E2_MAUHU</name>
<comment type="caution">
    <text evidence="2">The sequence shown here is derived from an EMBL/GenBank/DDBJ whole genome shotgun (WGS) entry which is preliminary data.</text>
</comment>
<accession>A0AAV5S3E2</accession>
<keyword evidence="3" id="KW-1185">Reference proteome</keyword>
<feature type="compositionally biased region" description="Basic and acidic residues" evidence="1">
    <location>
        <begin position="35"/>
        <end position="46"/>
    </location>
</feature>
<feature type="region of interest" description="Disordered" evidence="1">
    <location>
        <begin position="263"/>
        <end position="337"/>
    </location>
</feature>
<gene>
    <name evidence="2" type="ORF">DAKH74_039530</name>
</gene>
<feature type="compositionally biased region" description="Polar residues" evidence="1">
    <location>
        <begin position="116"/>
        <end position="131"/>
    </location>
</feature>
<proteinExistence type="predicted"/>
<organism evidence="2 3">
    <name type="scientific">Maudiozyma humilis</name>
    <name type="common">Sour dough yeast</name>
    <name type="synonym">Kazachstania humilis</name>
    <dbReference type="NCBI Taxonomy" id="51915"/>
    <lineage>
        <taxon>Eukaryota</taxon>
        <taxon>Fungi</taxon>
        <taxon>Dikarya</taxon>
        <taxon>Ascomycota</taxon>
        <taxon>Saccharomycotina</taxon>
        <taxon>Saccharomycetes</taxon>
        <taxon>Saccharomycetales</taxon>
        <taxon>Saccharomycetaceae</taxon>
        <taxon>Maudiozyma</taxon>
    </lineage>
</organism>